<dbReference type="AlphaFoldDB" id="A0A023UN08"/>
<gene>
    <name evidence="4" type="primary">orf349</name>
</gene>
<dbReference type="InterPro" id="IPR000305">
    <property type="entry name" value="GIY-YIG_endonuc"/>
</dbReference>
<comment type="similarity">
    <text evidence="1">To endonucleases of group I introns of fungi and phage.</text>
</comment>
<keyword evidence="2" id="KW-0732">Signal</keyword>
<evidence type="ECO:0000256" key="2">
    <source>
        <dbReference type="SAM" id="SignalP"/>
    </source>
</evidence>
<dbReference type="InterPro" id="IPR035901">
    <property type="entry name" value="GIY-YIG_endonuc_sf"/>
</dbReference>
<feature type="chain" id="PRO_5001526537" description="GIY-YIG domain-containing protein" evidence="2">
    <location>
        <begin position="20"/>
        <end position="349"/>
    </location>
</feature>
<dbReference type="Gene3D" id="3.40.1440.10">
    <property type="entry name" value="GIY-YIG endonuclease"/>
    <property type="match status" value="1"/>
</dbReference>
<name>A0A023UN08_MAGMU</name>
<dbReference type="NCBIfam" id="TIGR01453">
    <property type="entry name" value="grpIintron_endo"/>
    <property type="match status" value="1"/>
</dbReference>
<organism evidence="4">
    <name type="scientific">Magnusiomyces magnusii</name>
    <name type="common">Yeast</name>
    <name type="synonym">Dipodascus magnusii</name>
    <dbReference type="NCBI Taxonomy" id="43963"/>
    <lineage>
        <taxon>Eukaryota</taxon>
        <taxon>Fungi</taxon>
        <taxon>Dikarya</taxon>
        <taxon>Ascomycota</taxon>
        <taxon>Saccharomycotina</taxon>
        <taxon>Dipodascomycetes</taxon>
        <taxon>Dipodascales</taxon>
        <taxon>Dipodascaceae</taxon>
        <taxon>Magnusiomyces</taxon>
    </lineage>
</organism>
<feature type="domain" description="GIY-YIG" evidence="3">
    <location>
        <begin position="105"/>
        <end position="203"/>
    </location>
</feature>
<proteinExistence type="predicted"/>
<accession>A0A023UN08</accession>
<dbReference type="Pfam" id="PF01541">
    <property type="entry name" value="GIY-YIG"/>
    <property type="match status" value="1"/>
</dbReference>
<dbReference type="PROSITE" id="PS50164">
    <property type="entry name" value="GIY_YIG"/>
    <property type="match status" value="1"/>
</dbReference>
<keyword evidence="4" id="KW-0496">Mitochondrion</keyword>
<dbReference type="SUPFAM" id="SSF64496">
    <property type="entry name" value="DNA-binding domain of intron-encoded endonucleases"/>
    <property type="match status" value="1"/>
</dbReference>
<evidence type="ECO:0000256" key="1">
    <source>
        <dbReference type="ARBA" id="ARBA00010045"/>
    </source>
</evidence>
<dbReference type="SMART" id="SM00465">
    <property type="entry name" value="GIYc"/>
    <property type="match status" value="1"/>
</dbReference>
<reference evidence="4" key="1">
    <citation type="journal article" date="2014" name="Proc. Natl. Acad. Sci. U.S.A.">
        <title>Massive programmed translational jumping in mitochondria.</title>
        <authorList>
            <person name="Lang B.F."/>
            <person name="Jakubkova M."/>
            <person name="Hegedusova E."/>
            <person name="Daoud R."/>
            <person name="Forget L."/>
            <person name="Brejova B."/>
            <person name="Vinar T."/>
            <person name="Kosa P."/>
            <person name="Fricova D."/>
            <person name="Nebohacova M."/>
            <person name="Griac P."/>
            <person name="Tomaska L."/>
            <person name="Burger G."/>
            <person name="Nosek J."/>
        </authorList>
    </citation>
    <scope>NUCLEOTIDE SEQUENCE</scope>
    <source>
        <strain evidence="4">270</strain>
    </source>
</reference>
<dbReference type="InterPro" id="IPR006350">
    <property type="entry name" value="Intron_endoG1"/>
</dbReference>
<dbReference type="GO" id="GO:0004519">
    <property type="term" value="F:endonuclease activity"/>
    <property type="evidence" value="ECO:0007669"/>
    <property type="project" value="InterPro"/>
</dbReference>
<dbReference type="SMART" id="SM00496">
    <property type="entry name" value="IENR2"/>
    <property type="match status" value="2"/>
</dbReference>
<dbReference type="EMBL" id="KJ459953">
    <property type="protein sequence ID" value="AHY04980.1"/>
    <property type="molecule type" value="Genomic_DNA"/>
</dbReference>
<geneLocation type="mitochondrion" evidence="4"/>
<dbReference type="InterPro" id="IPR003611">
    <property type="entry name" value="NUMOD3"/>
</dbReference>
<dbReference type="GO" id="GO:0003677">
    <property type="term" value="F:DNA binding"/>
    <property type="evidence" value="ECO:0007669"/>
    <property type="project" value="InterPro"/>
</dbReference>
<evidence type="ECO:0000259" key="3">
    <source>
        <dbReference type="PROSITE" id="PS50164"/>
    </source>
</evidence>
<protein>
    <recommendedName>
        <fullName evidence="3">GIY-YIG domain-containing protein</fullName>
    </recommendedName>
</protein>
<dbReference type="Pfam" id="PF07460">
    <property type="entry name" value="NUMOD3"/>
    <property type="match status" value="1"/>
</dbReference>
<sequence length="349" mass="40817">KIICPIWLYISVLVWIINSIFKDQTSVFGNKINHKPQTSGANRPMRCSNFAYTGFSHLNLGGHRRYYSNTADSKIHSLMVNGKVISFDNLNDETVRAVIKKSTKDMIGIYLIYNKLTGNYYIGSSYKGIYKRFTKHLLDLNTNNILKNAVSKYGLEGFKFLIIEYWYEEPLKVQTSEDLRSERDKLLKIEEQYIEQFCPKYNILTKTSGPSEYKHTEEARQKMREAWKGNTNRLEFITNLNKGKTLSDEHRNKLREVALKRPPMSEETKLKCITGNKPVCLYFYNIVNKEKVIDKSQFFVYSSMKELSIELECGRKTLYRAINYHNGFIPTMKFVASFGEKKYCYIELI</sequence>
<dbReference type="SUPFAM" id="SSF82771">
    <property type="entry name" value="GIY-YIG endonuclease"/>
    <property type="match status" value="1"/>
</dbReference>
<evidence type="ECO:0000313" key="4">
    <source>
        <dbReference type="EMBL" id="AHY04980.1"/>
    </source>
</evidence>
<feature type="signal peptide" evidence="2">
    <location>
        <begin position="1"/>
        <end position="19"/>
    </location>
</feature>
<feature type="non-terminal residue" evidence="4">
    <location>
        <position position="1"/>
    </location>
</feature>